<reference evidence="1 2" key="1">
    <citation type="submission" date="2017-11" db="EMBL/GenBank/DDBJ databases">
        <authorList>
            <person name="Han C.G."/>
        </authorList>
    </citation>
    <scope>NUCLEOTIDE SEQUENCE [LARGE SCALE GENOMIC DNA]</scope>
    <source>
        <strain evidence="1 2">HCNT1</strain>
    </source>
</reference>
<comment type="caution">
    <text evidence="1">The sequence shown here is derived from an EMBL/GenBank/DDBJ whole genome shotgun (WGS) entry which is preliminary data.</text>
</comment>
<protein>
    <submittedName>
        <fullName evidence="1">Uncharacterized protein</fullName>
    </submittedName>
</protein>
<organism evidence="1 2">
    <name type="scientific">Rhizobium sullae</name>
    <name type="common">Rhizobium hedysari</name>
    <dbReference type="NCBI Taxonomy" id="50338"/>
    <lineage>
        <taxon>Bacteria</taxon>
        <taxon>Pseudomonadati</taxon>
        <taxon>Pseudomonadota</taxon>
        <taxon>Alphaproteobacteria</taxon>
        <taxon>Hyphomicrobiales</taxon>
        <taxon>Rhizobiaceae</taxon>
        <taxon>Rhizobium/Agrobacterium group</taxon>
        <taxon>Rhizobium</taxon>
    </lineage>
</organism>
<evidence type="ECO:0000313" key="1">
    <source>
        <dbReference type="EMBL" id="PKA41407.1"/>
    </source>
</evidence>
<dbReference type="AlphaFoldDB" id="A0A2N0D5M8"/>
<evidence type="ECO:0000313" key="2">
    <source>
        <dbReference type="Proteomes" id="UP000232164"/>
    </source>
</evidence>
<sequence>MGAVLRASTAGGFVSPSIDGDVRSSTVMLSSNGESCWRPAGTKASPMTAAIWNASATAVLRQAVLSSFRKVPRFSATIEIWKTRC</sequence>
<proteinExistence type="predicted"/>
<dbReference type="Proteomes" id="UP000232164">
    <property type="component" value="Unassembled WGS sequence"/>
</dbReference>
<reference evidence="1 2" key="2">
    <citation type="submission" date="2017-12" db="EMBL/GenBank/DDBJ databases">
        <title>Genome sequence of Rhizobium sullae HCNT1 isolated from Sulla coronaria nodules and featuring peculiar denitrification phenotypes.</title>
        <authorList>
            <person name="De Diego-Diaz B."/>
            <person name="Treu L."/>
            <person name="Campanaro S."/>
            <person name="Da Silva Duarte V."/>
            <person name="Basaglia M."/>
            <person name="Favaro L."/>
            <person name="Casella S."/>
            <person name="Squartini A."/>
        </authorList>
    </citation>
    <scope>NUCLEOTIDE SEQUENCE [LARGE SCALE GENOMIC DNA]</scope>
    <source>
        <strain evidence="1 2">HCNT1</strain>
    </source>
</reference>
<name>A0A2N0D5M8_RHISU</name>
<accession>A0A2N0D5M8</accession>
<gene>
    <name evidence="1" type="ORF">CWR43_21510</name>
</gene>
<dbReference type="EMBL" id="PIQN01000017">
    <property type="protein sequence ID" value="PKA41407.1"/>
    <property type="molecule type" value="Genomic_DNA"/>
</dbReference>